<comment type="caution">
    <text evidence="2">The sequence shown here is derived from an EMBL/GenBank/DDBJ whole genome shotgun (WGS) entry which is preliminary data.</text>
</comment>
<dbReference type="InterPro" id="IPR001810">
    <property type="entry name" value="F-box_dom"/>
</dbReference>
<evidence type="ECO:0000313" key="3">
    <source>
        <dbReference type="Proteomes" id="UP001383192"/>
    </source>
</evidence>
<reference evidence="2 3" key="1">
    <citation type="submission" date="2024-01" db="EMBL/GenBank/DDBJ databases">
        <title>A draft genome for a cacao thread blight-causing isolate of Paramarasmius palmivorus.</title>
        <authorList>
            <person name="Baruah I.K."/>
            <person name="Bukari Y."/>
            <person name="Amoako-Attah I."/>
            <person name="Meinhardt L.W."/>
            <person name="Bailey B.A."/>
            <person name="Cohen S.P."/>
        </authorList>
    </citation>
    <scope>NUCLEOTIDE SEQUENCE [LARGE SCALE GENOMIC DNA]</scope>
    <source>
        <strain evidence="2 3">GH-12</strain>
    </source>
</reference>
<dbReference type="PROSITE" id="PS50181">
    <property type="entry name" value="FBOX"/>
    <property type="match status" value="1"/>
</dbReference>
<sequence>MIKLTELPFDILFAIISPLSKREMKAARGICKMFNSILEPLVFVRIVFDAANSRRFTSQLRDLAKGWTRAGTYAKILEIRALSAKAPSQAGSDLDTEEDPNELDVAMDFLDIDDQNLTGQLLFDAVRSMIGLTTLEWYMEETDPPWAGGVIMNALSTVDSISSVSLHLPPHAWFGNAVPIAAGRFKGLQCLQVRCIESEVLLYEVIGAIRNSPTLEFLDVGVGFSSKNGKTEEQRFNIDELFDGLSTPLPLTRLALEGWEIKSAGTIGRHLKTLKFLEVEDCAITKAFWDFLRDERISLASIRVNEITGSLLHYLETYSGPERLDLRLRHPHILPPEEVEILAKKFFTEVLPTYSEVLHSLSIIPEIESAWCVDMGNVNSFSSCSKLVALSVIIKDDPADKIVASVLYKL</sequence>
<dbReference type="EMBL" id="JAYKXP010000008">
    <property type="protein sequence ID" value="KAK7054701.1"/>
    <property type="molecule type" value="Genomic_DNA"/>
</dbReference>
<feature type="domain" description="F-box" evidence="1">
    <location>
        <begin position="1"/>
        <end position="46"/>
    </location>
</feature>
<dbReference type="SUPFAM" id="SSF52047">
    <property type="entry name" value="RNI-like"/>
    <property type="match status" value="1"/>
</dbReference>
<organism evidence="2 3">
    <name type="scientific">Paramarasmius palmivorus</name>
    <dbReference type="NCBI Taxonomy" id="297713"/>
    <lineage>
        <taxon>Eukaryota</taxon>
        <taxon>Fungi</taxon>
        <taxon>Dikarya</taxon>
        <taxon>Basidiomycota</taxon>
        <taxon>Agaricomycotina</taxon>
        <taxon>Agaricomycetes</taxon>
        <taxon>Agaricomycetidae</taxon>
        <taxon>Agaricales</taxon>
        <taxon>Marasmiineae</taxon>
        <taxon>Marasmiaceae</taxon>
        <taxon>Paramarasmius</taxon>
    </lineage>
</organism>
<gene>
    <name evidence="2" type="ORF">VNI00_003164</name>
</gene>
<keyword evidence="3" id="KW-1185">Reference proteome</keyword>
<dbReference type="AlphaFoldDB" id="A0AAW0DQ70"/>
<evidence type="ECO:0000259" key="1">
    <source>
        <dbReference type="PROSITE" id="PS50181"/>
    </source>
</evidence>
<dbReference type="Proteomes" id="UP001383192">
    <property type="component" value="Unassembled WGS sequence"/>
</dbReference>
<dbReference type="SUPFAM" id="SSF81383">
    <property type="entry name" value="F-box domain"/>
    <property type="match status" value="1"/>
</dbReference>
<dbReference type="InterPro" id="IPR036047">
    <property type="entry name" value="F-box-like_dom_sf"/>
</dbReference>
<evidence type="ECO:0000313" key="2">
    <source>
        <dbReference type="EMBL" id="KAK7054701.1"/>
    </source>
</evidence>
<protein>
    <recommendedName>
        <fullName evidence="1">F-box domain-containing protein</fullName>
    </recommendedName>
</protein>
<name>A0AAW0DQ70_9AGAR</name>
<proteinExistence type="predicted"/>
<accession>A0AAW0DQ70</accession>